<accession>M7ZYX6</accession>
<sequence>MSDPLGGKRRRRWQCGIPARSDGRGRRGSRQWCSQTPRGGSKSSVEVQGGGGSGVEAMAICEEAAGLWQGRPARGAVEKVGEVAEGRARRVRFQSCGTVGYEPTMWVKSRKGGDVLHDHK</sequence>
<dbReference type="AlphaFoldDB" id="M7ZYX6"/>
<evidence type="ECO:0000313" key="2">
    <source>
        <dbReference type="EMBL" id="EMS68383.1"/>
    </source>
</evidence>
<feature type="region of interest" description="Disordered" evidence="1">
    <location>
        <begin position="1"/>
        <end position="53"/>
    </location>
</feature>
<protein>
    <submittedName>
        <fullName evidence="2">Uncharacterized protein</fullName>
    </submittedName>
</protein>
<evidence type="ECO:0000256" key="1">
    <source>
        <dbReference type="SAM" id="MobiDB-lite"/>
    </source>
</evidence>
<dbReference type="EMBL" id="KD007109">
    <property type="protein sequence ID" value="EMS68383.1"/>
    <property type="molecule type" value="Genomic_DNA"/>
</dbReference>
<reference evidence="2" key="1">
    <citation type="journal article" date="2013" name="Nature">
        <title>Draft genome of the wheat A-genome progenitor Triticum urartu.</title>
        <authorList>
            <person name="Ling H.Q."/>
            <person name="Zhao S."/>
            <person name="Liu D."/>
            <person name="Wang J."/>
            <person name="Sun H."/>
            <person name="Zhang C."/>
            <person name="Fan H."/>
            <person name="Li D."/>
            <person name="Dong L."/>
            <person name="Tao Y."/>
            <person name="Gao C."/>
            <person name="Wu H."/>
            <person name="Li Y."/>
            <person name="Cui Y."/>
            <person name="Guo X."/>
            <person name="Zheng S."/>
            <person name="Wang B."/>
            <person name="Yu K."/>
            <person name="Liang Q."/>
            <person name="Yang W."/>
            <person name="Lou X."/>
            <person name="Chen J."/>
            <person name="Feng M."/>
            <person name="Jian J."/>
            <person name="Zhang X."/>
            <person name="Luo G."/>
            <person name="Jiang Y."/>
            <person name="Liu J."/>
            <person name="Wang Z."/>
            <person name="Sha Y."/>
            <person name="Zhang B."/>
            <person name="Wu H."/>
            <person name="Tang D."/>
            <person name="Shen Q."/>
            <person name="Xue P."/>
            <person name="Zou S."/>
            <person name="Wang X."/>
            <person name="Liu X."/>
            <person name="Wang F."/>
            <person name="Yang Y."/>
            <person name="An X."/>
            <person name="Dong Z."/>
            <person name="Zhang K."/>
            <person name="Zhang X."/>
            <person name="Luo M.C."/>
            <person name="Dvorak J."/>
            <person name="Tong Y."/>
            <person name="Wang J."/>
            <person name="Yang H."/>
            <person name="Li Z."/>
            <person name="Wang D."/>
            <person name="Zhang A."/>
            <person name="Wang J."/>
        </authorList>
    </citation>
    <scope>NUCLEOTIDE SEQUENCE</scope>
</reference>
<gene>
    <name evidence="2" type="ORF">TRIUR3_27711</name>
</gene>
<organism evidence="2">
    <name type="scientific">Triticum urartu</name>
    <name type="common">Red wild einkorn</name>
    <name type="synonym">Crithodium urartu</name>
    <dbReference type="NCBI Taxonomy" id="4572"/>
    <lineage>
        <taxon>Eukaryota</taxon>
        <taxon>Viridiplantae</taxon>
        <taxon>Streptophyta</taxon>
        <taxon>Embryophyta</taxon>
        <taxon>Tracheophyta</taxon>
        <taxon>Spermatophyta</taxon>
        <taxon>Magnoliopsida</taxon>
        <taxon>Liliopsida</taxon>
        <taxon>Poales</taxon>
        <taxon>Poaceae</taxon>
        <taxon>BOP clade</taxon>
        <taxon>Pooideae</taxon>
        <taxon>Triticodae</taxon>
        <taxon>Triticeae</taxon>
        <taxon>Triticinae</taxon>
        <taxon>Triticum</taxon>
    </lineage>
</organism>
<proteinExistence type="predicted"/>
<name>M7ZYX6_TRIUA</name>